<feature type="domain" description="MULE transposase" evidence="2">
    <location>
        <begin position="46"/>
        <end position="124"/>
    </location>
</feature>
<reference evidence="3" key="1">
    <citation type="submission" date="2015-04" db="EMBL/GenBank/DDBJ databases">
        <title>The genome sequence of the plant pathogenic Rhizarian Plasmodiophora brassicae reveals insights in its biotrophic life cycle and the origin of chitin synthesis.</title>
        <authorList>
            <person name="Schwelm A."/>
            <person name="Fogelqvist J."/>
            <person name="Knaust A."/>
            <person name="Julke S."/>
            <person name="Lilja T."/>
            <person name="Dhandapani V."/>
            <person name="Bonilla-Rosso G."/>
            <person name="Karlsson M."/>
            <person name="Shevchenko A."/>
            <person name="Choi S.R."/>
            <person name="Kim H.G."/>
            <person name="Park J.Y."/>
            <person name="Lim Y.P."/>
            <person name="Ludwig-Muller J."/>
            <person name="Dixelius C."/>
        </authorList>
    </citation>
    <scope>NUCLEOTIDE SEQUENCE</scope>
    <source>
        <tissue evidence="3">Potato root galls</tissue>
    </source>
</reference>
<dbReference type="InterPro" id="IPR018289">
    <property type="entry name" value="MULE_transposase_dom"/>
</dbReference>
<dbReference type="PANTHER" id="PTHR35385">
    <property type="entry name" value="PROTEIN B, PUTATIVE-RELATED-RELATED"/>
    <property type="match status" value="1"/>
</dbReference>
<dbReference type="Pfam" id="PF10551">
    <property type="entry name" value="MULE"/>
    <property type="match status" value="1"/>
</dbReference>
<accession>A0A0H5QI61</accession>
<keyword evidence="1" id="KW-1133">Transmembrane helix</keyword>
<dbReference type="PANTHER" id="PTHR35385:SF2">
    <property type="entry name" value="PROTEIN B, PUTATIVE-RELATED"/>
    <property type="match status" value="1"/>
</dbReference>
<protein>
    <recommendedName>
        <fullName evidence="2">MULE transposase domain-containing protein</fullName>
    </recommendedName>
</protein>
<dbReference type="AlphaFoldDB" id="A0A0H5QI61"/>
<name>A0A0H5QI61_9EUKA</name>
<dbReference type="EMBL" id="HACM01001283">
    <property type="protein sequence ID" value="CRZ01725.1"/>
    <property type="molecule type" value="Transcribed_RNA"/>
</dbReference>
<feature type="transmembrane region" description="Helical" evidence="1">
    <location>
        <begin position="40"/>
        <end position="61"/>
    </location>
</feature>
<evidence type="ECO:0000313" key="3">
    <source>
        <dbReference type="EMBL" id="CRZ01725.1"/>
    </source>
</evidence>
<evidence type="ECO:0000256" key="1">
    <source>
        <dbReference type="SAM" id="Phobius"/>
    </source>
</evidence>
<feature type="non-terminal residue" evidence="3">
    <location>
        <position position="164"/>
    </location>
</feature>
<feature type="transmembrane region" description="Helical" evidence="1">
    <location>
        <begin position="109"/>
        <end position="131"/>
    </location>
</feature>
<evidence type="ECO:0000259" key="2">
    <source>
        <dbReference type="Pfam" id="PF10551"/>
    </source>
</evidence>
<proteinExistence type="predicted"/>
<organism evidence="3">
    <name type="scientific">Spongospora subterranea</name>
    <dbReference type="NCBI Taxonomy" id="70186"/>
    <lineage>
        <taxon>Eukaryota</taxon>
        <taxon>Sar</taxon>
        <taxon>Rhizaria</taxon>
        <taxon>Endomyxa</taxon>
        <taxon>Phytomyxea</taxon>
        <taxon>Plasmodiophorida</taxon>
        <taxon>Plasmodiophoridae</taxon>
        <taxon>Spongospora</taxon>
    </lineage>
</organism>
<keyword evidence="1" id="KW-0812">Transmembrane</keyword>
<keyword evidence="1" id="KW-0472">Membrane</keyword>
<sequence length="164" mass="18153">MGQISKSISTPVVTRTRQGFPKESENAFVDSTGSVDRNDLVVSIFVVATCVGALPIGVTIAGSKSEATYTSVFRLLKQLTEDVDITSALNPNLAMTDHDVGIRNSLRNVWPHITLLLCLFHVLQAVWRYLFSKESGIEKHIRPQLFAKFKTCVYANNSQQILAK</sequence>